<protein>
    <submittedName>
        <fullName evidence="1">Uncharacterized protein</fullName>
    </submittedName>
</protein>
<dbReference type="InterPro" id="IPR009069">
    <property type="entry name" value="Cys_alpha_HP_mot_SF"/>
</dbReference>
<accession>A0A4U5LPX3</accession>
<dbReference type="AlphaFoldDB" id="A0A4U5LPX3"/>
<organism evidence="1 2">
    <name type="scientific">Steinernema carpocapsae</name>
    <name type="common">Entomopathogenic nematode</name>
    <dbReference type="NCBI Taxonomy" id="34508"/>
    <lineage>
        <taxon>Eukaryota</taxon>
        <taxon>Metazoa</taxon>
        <taxon>Ecdysozoa</taxon>
        <taxon>Nematoda</taxon>
        <taxon>Chromadorea</taxon>
        <taxon>Rhabditida</taxon>
        <taxon>Tylenchina</taxon>
        <taxon>Panagrolaimomorpha</taxon>
        <taxon>Strongyloidoidea</taxon>
        <taxon>Steinernematidae</taxon>
        <taxon>Steinernema</taxon>
    </lineage>
</organism>
<dbReference type="Gene3D" id="1.10.287.1130">
    <property type="entry name" value="CytochromE C oxidase copper chaperone"/>
    <property type="match status" value="1"/>
</dbReference>
<keyword evidence="2" id="KW-1185">Reference proteome</keyword>
<evidence type="ECO:0000313" key="1">
    <source>
        <dbReference type="EMBL" id="TKR57983.1"/>
    </source>
</evidence>
<evidence type="ECO:0000313" key="2">
    <source>
        <dbReference type="Proteomes" id="UP000298663"/>
    </source>
</evidence>
<dbReference type="SUPFAM" id="SSF47072">
    <property type="entry name" value="Cysteine alpha-hairpin motif"/>
    <property type="match status" value="1"/>
</dbReference>
<dbReference type="EMBL" id="AZBU02000014">
    <property type="protein sequence ID" value="TKR57983.1"/>
    <property type="molecule type" value="Genomic_DNA"/>
</dbReference>
<proteinExistence type="predicted"/>
<dbReference type="OrthoDB" id="1915887at2759"/>
<comment type="caution">
    <text evidence="1">The sequence shown here is derived from an EMBL/GenBank/DDBJ whole genome shotgun (WGS) entry which is preliminary data.</text>
</comment>
<reference evidence="1 2" key="2">
    <citation type="journal article" date="2019" name="G3 (Bethesda)">
        <title>Hybrid Assembly of the Genome of the Entomopathogenic Nematode Steinernema carpocapsae Identifies the X-Chromosome.</title>
        <authorList>
            <person name="Serra L."/>
            <person name="Macchietto M."/>
            <person name="Macias-Munoz A."/>
            <person name="McGill C.J."/>
            <person name="Rodriguez I.M."/>
            <person name="Rodriguez B."/>
            <person name="Murad R."/>
            <person name="Mortazavi A."/>
        </authorList>
    </citation>
    <scope>NUCLEOTIDE SEQUENCE [LARGE SCALE GENOMIC DNA]</scope>
    <source>
        <strain evidence="1 2">ALL</strain>
    </source>
</reference>
<name>A0A4U5LPX3_STECR</name>
<gene>
    <name evidence="1" type="ORF">L596_030613</name>
</gene>
<reference evidence="1 2" key="1">
    <citation type="journal article" date="2015" name="Genome Biol.">
        <title>Comparative genomics of Steinernema reveals deeply conserved gene regulatory networks.</title>
        <authorList>
            <person name="Dillman A.R."/>
            <person name="Macchietto M."/>
            <person name="Porter C.F."/>
            <person name="Rogers A."/>
            <person name="Williams B."/>
            <person name="Antoshechkin I."/>
            <person name="Lee M.M."/>
            <person name="Goodwin Z."/>
            <person name="Lu X."/>
            <person name="Lewis E.E."/>
            <person name="Goodrich-Blair H."/>
            <person name="Stock S.P."/>
            <person name="Adams B.J."/>
            <person name="Sternberg P.W."/>
            <person name="Mortazavi A."/>
        </authorList>
    </citation>
    <scope>NUCLEOTIDE SEQUENCE [LARGE SCALE GENOMIC DNA]</scope>
    <source>
        <strain evidence="1 2">ALL</strain>
    </source>
</reference>
<sequence>MGGSQSSSSKVPDIKKCEVSQQNAADEPKKLKACCACPETKKAEEVGYEGWLGYVKTCLFRSKFDVWEVALKRNRILCGQAVTGRGRQSCLRSPETRRK</sequence>
<dbReference type="Proteomes" id="UP000298663">
    <property type="component" value="Unassembled WGS sequence"/>
</dbReference>